<evidence type="ECO:0000313" key="4">
    <source>
        <dbReference type="RefSeq" id="XP_017692320.1"/>
    </source>
</evidence>
<feature type="compositionally biased region" description="Polar residues" evidence="1">
    <location>
        <begin position="195"/>
        <end position="204"/>
    </location>
</feature>
<dbReference type="Gene3D" id="6.10.140.140">
    <property type="match status" value="1"/>
</dbReference>
<dbReference type="InterPro" id="IPR001909">
    <property type="entry name" value="KRAB"/>
</dbReference>
<accession>A0A6J0J0D2</accession>
<dbReference type="InterPro" id="IPR050169">
    <property type="entry name" value="Krueppel_C2H2_ZnF"/>
</dbReference>
<protein>
    <submittedName>
        <fullName evidence="4">Uncharacterized protein LOC108508212</fullName>
    </submittedName>
</protein>
<organism evidence="3 4">
    <name type="scientific">Lepidothrix coronata</name>
    <name type="common">blue-crowned manakin</name>
    <dbReference type="NCBI Taxonomy" id="321398"/>
    <lineage>
        <taxon>Eukaryota</taxon>
        <taxon>Metazoa</taxon>
        <taxon>Chordata</taxon>
        <taxon>Craniata</taxon>
        <taxon>Vertebrata</taxon>
        <taxon>Euteleostomi</taxon>
        <taxon>Archelosauria</taxon>
        <taxon>Archosauria</taxon>
        <taxon>Dinosauria</taxon>
        <taxon>Saurischia</taxon>
        <taxon>Theropoda</taxon>
        <taxon>Coelurosauria</taxon>
        <taxon>Aves</taxon>
        <taxon>Neognathae</taxon>
        <taxon>Neoaves</taxon>
        <taxon>Telluraves</taxon>
        <taxon>Australaves</taxon>
        <taxon>Passeriformes</taxon>
        <taxon>Pipridae</taxon>
        <taxon>Lepidothrix</taxon>
    </lineage>
</organism>
<evidence type="ECO:0000259" key="2">
    <source>
        <dbReference type="PROSITE" id="PS50805"/>
    </source>
</evidence>
<reference evidence="4" key="1">
    <citation type="submission" date="2025-08" db="UniProtKB">
        <authorList>
            <consortium name="RefSeq"/>
        </authorList>
    </citation>
    <scope>IDENTIFICATION</scope>
</reference>
<dbReference type="Proteomes" id="UP000504624">
    <property type="component" value="Unplaced"/>
</dbReference>
<name>A0A6J0J0D2_9PASS</name>
<dbReference type="Pfam" id="PF01352">
    <property type="entry name" value="KRAB"/>
    <property type="match status" value="1"/>
</dbReference>
<dbReference type="PANTHER" id="PTHR23232">
    <property type="entry name" value="KRAB DOMAIN C2H2 ZINC FINGER"/>
    <property type="match status" value="1"/>
</dbReference>
<dbReference type="SUPFAM" id="SSF109640">
    <property type="entry name" value="KRAB domain (Kruppel-associated box)"/>
    <property type="match status" value="1"/>
</dbReference>
<gene>
    <name evidence="4" type="primary">LOC108508212</name>
</gene>
<proteinExistence type="predicted"/>
<dbReference type="RefSeq" id="XP_017692320.1">
    <property type="nucleotide sequence ID" value="XM_017836831.1"/>
</dbReference>
<dbReference type="GeneID" id="108508212"/>
<dbReference type="AlphaFoldDB" id="A0A6J0J0D2"/>
<feature type="compositionally biased region" description="Polar residues" evidence="1">
    <location>
        <begin position="176"/>
        <end position="186"/>
    </location>
</feature>
<keyword evidence="3" id="KW-1185">Reference proteome</keyword>
<dbReference type="GO" id="GO:0006355">
    <property type="term" value="P:regulation of DNA-templated transcription"/>
    <property type="evidence" value="ECO:0007669"/>
    <property type="project" value="InterPro"/>
</dbReference>
<dbReference type="PROSITE" id="PS50805">
    <property type="entry name" value="KRAB"/>
    <property type="match status" value="1"/>
</dbReference>
<dbReference type="PANTHER" id="PTHR23232:SF163">
    <property type="entry name" value="ZINC FINGER PROTEIN 589"/>
    <property type="match status" value="1"/>
</dbReference>
<sequence length="456" mass="49557">MAGQAQVPVTFEDVMVYLSRAEWDSLQAGQRELYRDVVLDTYELLTSLGHPGPKPDILYRLERGEEPWICPSSGHTGSWQEEPLSSWWPGSSESPRLEESPNPPSPGQSAPECLQAQRLLKKSGCVEGRSEFPLEEAGGVGNQAQTCPVKEGVDVKWGVMENLPQSGTVPPHCMGEQQNADPQEQLQGDPREKSPGSTQSHGYTSGESLLLQELQKLGAEELREAVMKDHSYCLQSTLQTPSCAPGPCSTGEHDYSPKPWADPRFCYAWNHRAAAAQAVLGRALMQQSHVGGILRKDKDILPRYRPYWRAAFPGSCGSRCCAPVEGTCGGDCIPEDRDGPCALRSDRNAGGGTLDTQGILEVGGSPQMSAARVRPVEGQRTWQLQGPGAEQNVKGCVASRKAKVSSLQGLFRAVHQAVGQMLDSVCQRLELQGFSQGNSIWPITIEINSVEEIGQL</sequence>
<feature type="domain" description="KRAB" evidence="2">
    <location>
        <begin position="9"/>
        <end position="80"/>
    </location>
</feature>
<dbReference type="OrthoDB" id="9892686at2759"/>
<feature type="region of interest" description="Disordered" evidence="1">
    <location>
        <begin position="71"/>
        <end position="111"/>
    </location>
</feature>
<evidence type="ECO:0000256" key="1">
    <source>
        <dbReference type="SAM" id="MobiDB-lite"/>
    </source>
</evidence>
<evidence type="ECO:0000313" key="3">
    <source>
        <dbReference type="Proteomes" id="UP000504624"/>
    </source>
</evidence>
<feature type="region of interest" description="Disordered" evidence="1">
    <location>
        <begin position="162"/>
        <end position="204"/>
    </location>
</feature>
<dbReference type="CDD" id="cd07765">
    <property type="entry name" value="KRAB_A-box"/>
    <property type="match status" value="1"/>
</dbReference>
<dbReference type="SMART" id="SM00349">
    <property type="entry name" value="KRAB"/>
    <property type="match status" value="1"/>
</dbReference>
<dbReference type="InterPro" id="IPR036051">
    <property type="entry name" value="KRAB_dom_sf"/>
</dbReference>